<sequence length="281" mass="31325">MGLIKDVGDTLTYEVRGRVAIITLNQPEKLNALNGEQYLQLAKYVEQADREEGTILTLIQSTGRYFSAGANIADKGISNSDYDMADLFSREYWLDKFVSRNVYLADLFHNHTKILAAAVNGPAIGLSAALLALCDLIYVKEEAKFFLLAPFANLGLVAEGAASATLFLRLGWSKASEALLLAKPISGRDLNNLGFINKTYDGQFKTTEEFNTHVHDELVQAFSHLHEQSILENKQLLKANRDTLINSATTRELVKGLNKWVEGVPQQRFSSLHQKEIKHKL</sequence>
<accession>A0A1E4SNW6</accession>
<dbReference type="EMBL" id="KV453910">
    <property type="protein sequence ID" value="ODV81186.1"/>
    <property type="molecule type" value="Genomic_DNA"/>
</dbReference>
<dbReference type="Pfam" id="PF00378">
    <property type="entry name" value="ECH_1"/>
    <property type="match status" value="1"/>
</dbReference>
<dbReference type="AlphaFoldDB" id="A0A1E4SNW6"/>
<dbReference type="SMR" id="A0A1E4SNW6"/>
<dbReference type="OrthoDB" id="2018133at2759"/>
<dbReference type="Gene3D" id="3.90.226.10">
    <property type="entry name" value="2-enoyl-CoA Hydratase, Chain A, domain 1"/>
    <property type="match status" value="1"/>
</dbReference>
<dbReference type="STRING" id="984487.A0A1E4SNW6"/>
<reference evidence="7" key="1">
    <citation type="submission" date="2016-05" db="EMBL/GenBank/DDBJ databases">
        <title>Comparative genomics of biotechnologically important yeasts.</title>
        <authorList>
            <consortium name="DOE Joint Genome Institute"/>
            <person name="Riley R."/>
            <person name="Haridas S."/>
            <person name="Wolfe K.H."/>
            <person name="Lopes M.R."/>
            <person name="Hittinger C.T."/>
            <person name="Goker M."/>
            <person name="Salamov A."/>
            <person name="Wisecaver J."/>
            <person name="Long T.M."/>
            <person name="Aerts A.L."/>
            <person name="Barry K."/>
            <person name="Choi C."/>
            <person name="Clum A."/>
            <person name="Coughlan A.Y."/>
            <person name="Deshpande S."/>
            <person name="Douglass A.P."/>
            <person name="Hanson S.J."/>
            <person name="Klenk H.-P."/>
            <person name="Labutti K."/>
            <person name="Lapidus A."/>
            <person name="Lindquist E."/>
            <person name="Lipzen A."/>
            <person name="Meier-Kolthoff J.P."/>
            <person name="Ohm R.A."/>
            <person name="Otillar R.P."/>
            <person name="Pangilinan J."/>
            <person name="Peng Y."/>
            <person name="Rokas A."/>
            <person name="Rosa C.A."/>
            <person name="Scheuner C."/>
            <person name="Sibirny A.A."/>
            <person name="Slot J.C."/>
            <person name="Stielow J.B."/>
            <person name="Sun H."/>
            <person name="Kurtzman C.P."/>
            <person name="Blackwell M."/>
            <person name="Grigoriev I.V."/>
            <person name="Jeffries T.W."/>
        </authorList>
    </citation>
    <scope>NUCLEOTIDE SEQUENCE [LARGE SCALE GENOMIC DNA]</scope>
    <source>
        <strain evidence="7">NRRL Y-17324</strain>
    </source>
</reference>
<dbReference type="InterPro" id="IPR001753">
    <property type="entry name" value="Enoyl-CoA_hydra/iso"/>
</dbReference>
<evidence type="ECO:0000256" key="5">
    <source>
        <dbReference type="ARBA" id="ARBA00023235"/>
    </source>
</evidence>
<dbReference type="RefSeq" id="XP_020066308.1">
    <property type="nucleotide sequence ID" value="XM_020207418.1"/>
</dbReference>
<evidence type="ECO:0000313" key="6">
    <source>
        <dbReference type="EMBL" id="ODV81186.1"/>
    </source>
</evidence>
<evidence type="ECO:0000256" key="1">
    <source>
        <dbReference type="ARBA" id="ARBA00004275"/>
    </source>
</evidence>
<dbReference type="SUPFAM" id="SSF52096">
    <property type="entry name" value="ClpP/crotonase"/>
    <property type="match status" value="1"/>
</dbReference>
<dbReference type="InterPro" id="IPR051053">
    <property type="entry name" value="ECH/Chromodomain_protein"/>
</dbReference>
<keyword evidence="7" id="KW-1185">Reference proteome</keyword>
<organism evidence="6 7">
    <name type="scientific">Suhomyces tanzawaensis NRRL Y-17324</name>
    <dbReference type="NCBI Taxonomy" id="984487"/>
    <lineage>
        <taxon>Eukaryota</taxon>
        <taxon>Fungi</taxon>
        <taxon>Dikarya</taxon>
        <taxon>Ascomycota</taxon>
        <taxon>Saccharomycotina</taxon>
        <taxon>Pichiomycetes</taxon>
        <taxon>Debaryomycetaceae</taxon>
        <taxon>Suhomyces</taxon>
    </lineage>
</organism>
<dbReference type="Proteomes" id="UP000094285">
    <property type="component" value="Unassembled WGS sequence"/>
</dbReference>
<evidence type="ECO:0000313" key="7">
    <source>
        <dbReference type="Proteomes" id="UP000094285"/>
    </source>
</evidence>
<gene>
    <name evidence="6" type="ORF">CANTADRAFT_25411</name>
</gene>
<name>A0A1E4SNW6_9ASCO</name>
<dbReference type="PANTHER" id="PTHR43684:SF1">
    <property type="entry name" value="ENOYL-COA DELTA ISOMERASE 2"/>
    <property type="match status" value="1"/>
</dbReference>
<dbReference type="GO" id="GO:0004165">
    <property type="term" value="F:delta(3)-delta(2)-enoyl-CoA isomerase activity"/>
    <property type="evidence" value="ECO:0007669"/>
    <property type="project" value="UniProtKB-ARBA"/>
</dbReference>
<dbReference type="PANTHER" id="PTHR43684">
    <property type="match status" value="1"/>
</dbReference>
<dbReference type="GO" id="GO:0005782">
    <property type="term" value="C:peroxisomal matrix"/>
    <property type="evidence" value="ECO:0007669"/>
    <property type="project" value="TreeGrafter"/>
</dbReference>
<comment type="similarity">
    <text evidence="3">Belongs to the enoyl-CoA hydratase/isomerase family.</text>
</comment>
<keyword evidence="4" id="KW-0576">Peroxisome</keyword>
<evidence type="ECO:0000256" key="3">
    <source>
        <dbReference type="ARBA" id="ARBA00005254"/>
    </source>
</evidence>
<comment type="pathway">
    <text evidence="2">Lipid metabolism; fatty acid beta-oxidation.</text>
</comment>
<dbReference type="InterPro" id="IPR029045">
    <property type="entry name" value="ClpP/crotonase-like_dom_sf"/>
</dbReference>
<evidence type="ECO:0000256" key="4">
    <source>
        <dbReference type="ARBA" id="ARBA00023140"/>
    </source>
</evidence>
<comment type="subcellular location">
    <subcellularLocation>
        <location evidence="1">Peroxisome</location>
    </subcellularLocation>
</comment>
<proteinExistence type="inferred from homology"/>
<dbReference type="GeneID" id="30981555"/>
<dbReference type="FunFam" id="3.90.226.10:FF:000048">
    <property type="entry name" value="3,2-trans-enoyl-CoA isomerase"/>
    <property type="match status" value="1"/>
</dbReference>
<dbReference type="CDD" id="cd06558">
    <property type="entry name" value="crotonase-like"/>
    <property type="match status" value="1"/>
</dbReference>
<keyword evidence="5" id="KW-0413">Isomerase</keyword>
<evidence type="ECO:0000256" key="2">
    <source>
        <dbReference type="ARBA" id="ARBA00005005"/>
    </source>
</evidence>
<dbReference type="GO" id="GO:0006635">
    <property type="term" value="P:fatty acid beta-oxidation"/>
    <property type="evidence" value="ECO:0007669"/>
    <property type="project" value="TreeGrafter"/>
</dbReference>
<protein>
    <submittedName>
        <fullName evidence="6">ClpP/crotonase</fullName>
    </submittedName>
</protein>